<keyword evidence="3" id="KW-1185">Reference proteome</keyword>
<name>A0A8S4DGU4_PLUXY</name>
<dbReference type="EMBL" id="CAJHNJ030000005">
    <property type="protein sequence ID" value="CAG9098702.1"/>
    <property type="molecule type" value="Genomic_DNA"/>
</dbReference>
<evidence type="ECO:0000256" key="1">
    <source>
        <dbReference type="SAM" id="Coils"/>
    </source>
</evidence>
<dbReference type="Proteomes" id="UP000653454">
    <property type="component" value="Unassembled WGS sequence"/>
</dbReference>
<gene>
    <name evidence="2" type="ORF">PLXY2_LOCUS1928</name>
</gene>
<keyword evidence="1" id="KW-0175">Coiled coil</keyword>
<comment type="caution">
    <text evidence="2">The sequence shown here is derived from an EMBL/GenBank/DDBJ whole genome shotgun (WGS) entry which is preliminary data.</text>
</comment>
<reference evidence="2" key="1">
    <citation type="submission" date="2020-11" db="EMBL/GenBank/DDBJ databases">
        <authorList>
            <person name="Whiteford S."/>
        </authorList>
    </citation>
    <scope>NUCLEOTIDE SEQUENCE</scope>
</reference>
<dbReference type="AlphaFoldDB" id="A0A8S4DGU4"/>
<proteinExistence type="predicted"/>
<evidence type="ECO:0000313" key="3">
    <source>
        <dbReference type="Proteomes" id="UP000653454"/>
    </source>
</evidence>
<sequence>MGVSTTEFESFEQQFLELVGEFQSITTSEGRLRESLRSESSRAEAAEAARAAAERSAAEARAAAAAAAAGATQATAALARAHDELTAVKMQAELAVRQRSLLEERCSELSTQLAVCEREVQQLRPLQASHAALQRQYQELQERIRAATDVAKTEASRLESELRRVERCAGGGAEVRERARLAASAHARERRLAAAELQHTTRELAAANGGCECLQASRLESELRRVERCAGGGAEVRERARLAASAHARD</sequence>
<feature type="coiled-coil region" evidence="1">
    <location>
        <begin position="36"/>
        <end position="63"/>
    </location>
</feature>
<evidence type="ECO:0000313" key="2">
    <source>
        <dbReference type="EMBL" id="CAG9098702.1"/>
    </source>
</evidence>
<feature type="coiled-coil region" evidence="1">
    <location>
        <begin position="99"/>
        <end position="150"/>
    </location>
</feature>
<protein>
    <submittedName>
        <fullName evidence="2">(diamondback moth) hypothetical protein</fullName>
    </submittedName>
</protein>
<organism evidence="2 3">
    <name type="scientific">Plutella xylostella</name>
    <name type="common">Diamondback moth</name>
    <name type="synonym">Plutella maculipennis</name>
    <dbReference type="NCBI Taxonomy" id="51655"/>
    <lineage>
        <taxon>Eukaryota</taxon>
        <taxon>Metazoa</taxon>
        <taxon>Ecdysozoa</taxon>
        <taxon>Arthropoda</taxon>
        <taxon>Hexapoda</taxon>
        <taxon>Insecta</taxon>
        <taxon>Pterygota</taxon>
        <taxon>Neoptera</taxon>
        <taxon>Endopterygota</taxon>
        <taxon>Lepidoptera</taxon>
        <taxon>Glossata</taxon>
        <taxon>Ditrysia</taxon>
        <taxon>Yponomeutoidea</taxon>
        <taxon>Plutellidae</taxon>
        <taxon>Plutella</taxon>
    </lineage>
</organism>
<accession>A0A8S4DGU4</accession>